<evidence type="ECO:0000256" key="3">
    <source>
        <dbReference type="ARBA" id="ARBA00022690"/>
    </source>
</evidence>
<keyword evidence="4" id="KW-0356">Hemostasis</keyword>
<dbReference type="InterPro" id="IPR002223">
    <property type="entry name" value="Kunitz_BPTI"/>
</dbReference>
<keyword evidence="8" id="KW-0094">Blood coagulation</keyword>
<dbReference type="GO" id="GO:0007596">
    <property type="term" value="P:blood coagulation"/>
    <property type="evidence" value="ECO:0007669"/>
    <property type="project" value="UniProtKB-KW"/>
</dbReference>
<dbReference type="SUPFAM" id="SSF57362">
    <property type="entry name" value="BPTI-like"/>
    <property type="match status" value="3"/>
</dbReference>
<accession>A0AA41TC61</accession>
<dbReference type="PANTHER" id="PTHR10083">
    <property type="entry name" value="KUNITZ-TYPE PROTEASE INHIBITOR-RELATED"/>
    <property type="match status" value="1"/>
</dbReference>
<evidence type="ECO:0000256" key="5">
    <source>
        <dbReference type="ARBA" id="ARBA00022729"/>
    </source>
</evidence>
<dbReference type="FunFam" id="4.10.410.10:FF:000012">
    <property type="entry name" value="Tissue factor pathway inhibitor"/>
    <property type="match status" value="1"/>
</dbReference>
<organism evidence="16 17">
    <name type="scientific">Sciurus carolinensis</name>
    <name type="common">Eastern gray squirrel</name>
    <dbReference type="NCBI Taxonomy" id="30640"/>
    <lineage>
        <taxon>Eukaryota</taxon>
        <taxon>Metazoa</taxon>
        <taxon>Chordata</taxon>
        <taxon>Craniata</taxon>
        <taxon>Vertebrata</taxon>
        <taxon>Euteleostomi</taxon>
        <taxon>Mammalia</taxon>
        <taxon>Eutheria</taxon>
        <taxon>Euarchontoglires</taxon>
        <taxon>Glires</taxon>
        <taxon>Rodentia</taxon>
        <taxon>Sciuromorpha</taxon>
        <taxon>Sciuridae</taxon>
        <taxon>Sciurinae</taxon>
        <taxon>Sciurini</taxon>
        <taxon>Sciurus</taxon>
    </lineage>
</organism>
<dbReference type="GO" id="GO:0004867">
    <property type="term" value="F:serine-type endopeptidase inhibitor activity"/>
    <property type="evidence" value="ECO:0007669"/>
    <property type="project" value="UniProtKB-KW"/>
</dbReference>
<evidence type="ECO:0000313" key="16">
    <source>
        <dbReference type="EMBL" id="MBZ3891089.1"/>
    </source>
</evidence>
<dbReference type="GO" id="GO:0071396">
    <property type="term" value="P:cellular response to lipid"/>
    <property type="evidence" value="ECO:0007669"/>
    <property type="project" value="UniProtKB-ARBA"/>
</dbReference>
<name>A0AA41TC61_SCICA</name>
<dbReference type="GO" id="GO:0016032">
    <property type="term" value="P:viral process"/>
    <property type="evidence" value="ECO:0007669"/>
    <property type="project" value="InterPro"/>
</dbReference>
<sequence length="525" mass="58579">MEGACCQREQGFLEKSLAALPWSQKLPAGQNLPLSPGLGAGSVQKGSHWATCFDKLAMEGACCRREQGCLGKTLAALPCSEKSPLSGPAAWAELHPVGETHPVALWAHVLAAQGQPPDRQWTDVESRTVFPIFPVFEDQNNQRYHQILDIKLVKQLKEAVMSNGVQAAFTISLLENVASQNLTPTDISNLAKACLSGGQYLMWKVANQELCSDTARHNAVAGNPQRNLNMLTGQGPYMKGKMIYAMQKEHVFWASVCLLLCLAPVPLNAVPEEDEEHTNITGTKLPPLKLIHSFCALKADDGPCKAMMKRFFFNILTQQCEEFVYGGCEGNQNRFESLEECKEKCAVGYPKKTLRKTLRKEKPDFCFLEEDAGICRGYITRYFYSNQSKQCERFKYGGCLGNPNNFESLEECRNTCEDVSNDFQVDDYRTQLDSKNNISVTSQPTKVPSLWEFHGPSWCLTPADRGLCQASEKRFYYNSVIGKCRPFKYSGCGGNENNFTSKRACVRSCIKGKKIFFPLILPNCI</sequence>
<gene>
    <name evidence="16" type="ORF">SUZIE_211215</name>
</gene>
<dbReference type="CDD" id="cd22615">
    <property type="entry name" value="Kunitz_TFPI1_TFPI2_3-like"/>
    <property type="match status" value="1"/>
</dbReference>
<dbReference type="AlphaFoldDB" id="A0AA41TC61"/>
<dbReference type="PROSITE" id="PS00280">
    <property type="entry name" value="BPTI_KUNITZ_1"/>
    <property type="match status" value="3"/>
</dbReference>
<dbReference type="PRINTS" id="PR00759">
    <property type="entry name" value="BASICPTASE"/>
</dbReference>
<dbReference type="GO" id="GO:0005615">
    <property type="term" value="C:extracellular space"/>
    <property type="evidence" value="ECO:0007669"/>
    <property type="project" value="TreeGrafter"/>
</dbReference>
<evidence type="ECO:0000256" key="7">
    <source>
        <dbReference type="ARBA" id="ARBA00022900"/>
    </source>
</evidence>
<keyword evidence="10" id="KW-0325">Glycoprotein</keyword>
<keyword evidence="2" id="KW-0964">Secreted</keyword>
<feature type="domain" description="BPTI/Kunitz inhibitor" evidence="15">
    <location>
        <begin position="295"/>
        <end position="345"/>
    </location>
</feature>
<dbReference type="Gene3D" id="1.10.375.10">
    <property type="entry name" value="Human Immunodeficiency Virus Type 1 Capsid Protein"/>
    <property type="match status" value="1"/>
</dbReference>
<proteinExistence type="predicted"/>
<evidence type="ECO:0000313" key="17">
    <source>
        <dbReference type="Proteomes" id="UP001166674"/>
    </source>
</evidence>
<evidence type="ECO:0000256" key="1">
    <source>
        <dbReference type="ARBA" id="ARBA00004613"/>
    </source>
</evidence>
<dbReference type="Proteomes" id="UP001166674">
    <property type="component" value="Unassembled WGS sequence"/>
</dbReference>
<evidence type="ECO:0000256" key="6">
    <source>
        <dbReference type="ARBA" id="ARBA00022737"/>
    </source>
</evidence>
<evidence type="ECO:0000256" key="8">
    <source>
        <dbReference type="ARBA" id="ARBA00023084"/>
    </source>
</evidence>
<feature type="domain" description="BPTI/Kunitz inhibitor" evidence="15">
    <location>
        <begin position="366"/>
        <end position="416"/>
    </location>
</feature>
<dbReference type="CDD" id="cd22614">
    <property type="entry name" value="Kunitz_TFPI1_2-like"/>
    <property type="match status" value="1"/>
</dbReference>
<keyword evidence="7" id="KW-0722">Serine protease inhibitor</keyword>
<dbReference type="PANTHER" id="PTHR10083:SF374">
    <property type="entry name" value="BPTI_KUNITZ INHIBITOR DOMAIN-CONTAINING PROTEIN"/>
    <property type="match status" value="1"/>
</dbReference>
<keyword evidence="17" id="KW-1185">Reference proteome</keyword>
<keyword evidence="3" id="KW-0646">Protease inhibitor</keyword>
<evidence type="ECO:0000256" key="13">
    <source>
        <dbReference type="ARBA" id="ARBA00081110"/>
    </source>
</evidence>
<comment type="function">
    <text evidence="11">Inhibits factor X (X(a)) directly and, in a Xa-dependent way, inhibits VIIa/tissue factor activity, presumably by forming a quaternary Xa/LACI/VIIa/TF complex. It possesses an antithrombotic action and also the ability to associate with lipoproteins in plasma.</text>
</comment>
<keyword evidence="9" id="KW-1015">Disulfide bond</keyword>
<dbReference type="SUPFAM" id="SSF47943">
    <property type="entry name" value="Retrovirus capsid protein, N-terminal core domain"/>
    <property type="match status" value="1"/>
</dbReference>
<reference evidence="16" key="1">
    <citation type="submission" date="2020-03" db="EMBL/GenBank/DDBJ databases">
        <title>Studies in the Genomics of Life Span.</title>
        <authorList>
            <person name="Glass D."/>
        </authorList>
    </citation>
    <scope>NUCLEOTIDE SEQUENCE</scope>
    <source>
        <strain evidence="16">SUZIE</strain>
        <tissue evidence="16">Muscle</tissue>
    </source>
</reference>
<dbReference type="InterPro" id="IPR050098">
    <property type="entry name" value="TFPI/VKTCI-like"/>
</dbReference>
<evidence type="ECO:0000256" key="2">
    <source>
        <dbReference type="ARBA" id="ARBA00022525"/>
    </source>
</evidence>
<dbReference type="EMBL" id="JAATJV010445400">
    <property type="protein sequence ID" value="MBZ3891089.1"/>
    <property type="molecule type" value="Genomic_DNA"/>
</dbReference>
<evidence type="ECO:0000256" key="11">
    <source>
        <dbReference type="ARBA" id="ARBA00057773"/>
    </source>
</evidence>
<feature type="domain" description="BPTI/Kunitz inhibitor" evidence="15">
    <location>
        <begin position="459"/>
        <end position="509"/>
    </location>
</feature>
<dbReference type="InterPro" id="IPR020901">
    <property type="entry name" value="Prtase_inh_Kunz-CS"/>
</dbReference>
<dbReference type="FunFam" id="4.10.410.10:FF:000013">
    <property type="entry name" value="Tissue factor pathway inhibitor"/>
    <property type="match status" value="1"/>
</dbReference>
<keyword evidence="5" id="KW-0732">Signal</keyword>
<dbReference type="Pfam" id="PF00607">
    <property type="entry name" value="Gag_p24"/>
    <property type="match status" value="1"/>
</dbReference>
<comment type="subcellular location">
    <subcellularLocation>
        <location evidence="1">Secreted</location>
    </subcellularLocation>
</comment>
<dbReference type="PROSITE" id="PS50279">
    <property type="entry name" value="BPTI_KUNITZ_2"/>
    <property type="match status" value="3"/>
</dbReference>
<dbReference type="CDD" id="cd22613">
    <property type="entry name" value="Kunitz_TFPI1_1-like"/>
    <property type="match status" value="1"/>
</dbReference>
<evidence type="ECO:0000259" key="15">
    <source>
        <dbReference type="PROSITE" id="PS50279"/>
    </source>
</evidence>
<evidence type="ECO:0000256" key="10">
    <source>
        <dbReference type="ARBA" id="ARBA00023180"/>
    </source>
</evidence>
<evidence type="ECO:0000256" key="12">
    <source>
        <dbReference type="ARBA" id="ARBA00073658"/>
    </source>
</evidence>
<evidence type="ECO:0000256" key="9">
    <source>
        <dbReference type="ARBA" id="ARBA00023157"/>
    </source>
</evidence>
<dbReference type="Gene3D" id="4.10.410.10">
    <property type="entry name" value="Pancreatic trypsin inhibitor Kunitz domain"/>
    <property type="match status" value="3"/>
</dbReference>
<dbReference type="InterPro" id="IPR008919">
    <property type="entry name" value="Retrov_capsid_N"/>
</dbReference>
<dbReference type="Pfam" id="PF00014">
    <property type="entry name" value="Kunitz_BPTI"/>
    <property type="match status" value="3"/>
</dbReference>
<keyword evidence="6" id="KW-0677">Repeat</keyword>
<dbReference type="FunFam" id="4.10.410.10:FF:000004">
    <property type="entry name" value="Tissue factor pathway inhibitor"/>
    <property type="match status" value="1"/>
</dbReference>
<dbReference type="SMART" id="SM00131">
    <property type="entry name" value="KU"/>
    <property type="match status" value="3"/>
</dbReference>
<evidence type="ECO:0000256" key="4">
    <source>
        <dbReference type="ARBA" id="ARBA00022696"/>
    </source>
</evidence>
<dbReference type="InterPro" id="IPR036880">
    <property type="entry name" value="Kunitz_BPTI_sf"/>
</dbReference>
<comment type="caution">
    <text evidence="16">The sequence shown here is derived from an EMBL/GenBank/DDBJ whole genome shotgun (WGS) entry which is preliminary data.</text>
</comment>
<evidence type="ECO:0000256" key="14">
    <source>
        <dbReference type="ARBA" id="ARBA00081787"/>
    </source>
</evidence>
<protein>
    <recommendedName>
        <fullName evidence="12">Tissue factor pathway inhibitor</fullName>
    </recommendedName>
    <alternativeName>
        <fullName evidence="13">Extrinsic pathway inhibitor</fullName>
    </alternativeName>
    <alternativeName>
        <fullName evidence="14">Lipoprotein-associated coagulation inhibitor</fullName>
    </alternativeName>
</protein>